<dbReference type="STRING" id="1611254.A0A2G5UT82"/>
<keyword evidence="2" id="KW-0732">Signal</keyword>
<feature type="chain" id="PRO_5013855411" description="SXP/RAL-2 family protein Ani s 5-like cation-binding domain-containing protein" evidence="2">
    <location>
        <begin position="22"/>
        <end position="143"/>
    </location>
</feature>
<accession>A0A2G5UT82</accession>
<feature type="coiled-coil region" evidence="1">
    <location>
        <begin position="59"/>
        <end position="89"/>
    </location>
</feature>
<keyword evidence="4" id="KW-1185">Reference proteome</keyword>
<keyword evidence="1" id="KW-0175">Coiled coil</keyword>
<name>A0A2G5UT82_9PELO</name>
<evidence type="ECO:0000256" key="1">
    <source>
        <dbReference type="SAM" id="Coils"/>
    </source>
</evidence>
<dbReference type="EMBL" id="PDUG01000003">
    <property type="protein sequence ID" value="PIC42738.1"/>
    <property type="molecule type" value="Genomic_DNA"/>
</dbReference>
<protein>
    <recommendedName>
        <fullName evidence="5">SXP/RAL-2 family protein Ani s 5-like cation-binding domain-containing protein</fullName>
    </recommendedName>
</protein>
<dbReference type="Proteomes" id="UP000230233">
    <property type="component" value="Chromosome III"/>
</dbReference>
<evidence type="ECO:0008006" key="5">
    <source>
        <dbReference type="Google" id="ProtNLM"/>
    </source>
</evidence>
<feature type="signal peptide" evidence="2">
    <location>
        <begin position="1"/>
        <end position="21"/>
    </location>
</feature>
<reference evidence="4" key="1">
    <citation type="submission" date="2017-10" db="EMBL/GenBank/DDBJ databases">
        <title>Rapid genome shrinkage in a self-fertile nematode reveals novel sperm competition proteins.</title>
        <authorList>
            <person name="Yin D."/>
            <person name="Schwarz E.M."/>
            <person name="Thomas C.G."/>
            <person name="Felde R.L."/>
            <person name="Korf I.F."/>
            <person name="Cutter A.D."/>
            <person name="Schartner C.M."/>
            <person name="Ralston E.J."/>
            <person name="Meyer B.J."/>
            <person name="Haag E.S."/>
        </authorList>
    </citation>
    <scope>NUCLEOTIDE SEQUENCE [LARGE SCALE GENOMIC DNA]</scope>
    <source>
        <strain evidence="4">JU1422</strain>
    </source>
</reference>
<dbReference type="OrthoDB" id="5856448at2759"/>
<organism evidence="3 4">
    <name type="scientific">Caenorhabditis nigoni</name>
    <dbReference type="NCBI Taxonomy" id="1611254"/>
    <lineage>
        <taxon>Eukaryota</taxon>
        <taxon>Metazoa</taxon>
        <taxon>Ecdysozoa</taxon>
        <taxon>Nematoda</taxon>
        <taxon>Chromadorea</taxon>
        <taxon>Rhabditida</taxon>
        <taxon>Rhabditina</taxon>
        <taxon>Rhabditomorpha</taxon>
        <taxon>Rhabditoidea</taxon>
        <taxon>Rhabditidae</taxon>
        <taxon>Peloderinae</taxon>
        <taxon>Caenorhabditis</taxon>
    </lineage>
</organism>
<evidence type="ECO:0000313" key="4">
    <source>
        <dbReference type="Proteomes" id="UP000230233"/>
    </source>
</evidence>
<evidence type="ECO:0000313" key="3">
    <source>
        <dbReference type="EMBL" id="PIC42738.1"/>
    </source>
</evidence>
<dbReference type="AlphaFoldDB" id="A0A2G5UT82"/>
<proteinExistence type="predicted"/>
<comment type="caution">
    <text evidence="3">The sequence shown here is derived from an EMBL/GenBank/DDBJ whole genome shotgun (WGS) entry which is preliminary data.</text>
</comment>
<sequence>MKQSLAILAVLLLAFSSFGECKKPKSQKVVQKVVYVQKVPAAPKPLTEYELCKQECRIQRDAQSTADRVEQLKQELEEAEQLLNDHVKNVDAPQIAPERAEAAGQVPVVRKASRFDHLKMAANKIVESTSELKNAVTGGSNEE</sequence>
<gene>
    <name evidence="3" type="primary">Cni-T12D8.5</name>
    <name evidence="3" type="synonym">Cnig_chr_III.g9716</name>
    <name evidence="3" type="ORF">B9Z55_009716</name>
</gene>
<evidence type="ECO:0000256" key="2">
    <source>
        <dbReference type="SAM" id="SignalP"/>
    </source>
</evidence>